<gene>
    <name evidence="4" type="ORF">SMC7_03470</name>
</gene>
<comment type="caution">
    <text evidence="4">The sequence shown here is derived from an EMBL/GenBank/DDBJ whole genome shotgun (WGS) entry which is preliminary data.</text>
</comment>
<name>A0A398CS05_9BACT</name>
<dbReference type="Proteomes" id="UP000266328">
    <property type="component" value="Unassembled WGS sequence"/>
</dbReference>
<sequence length="326" mass="35217">MNMKTKGLMGSARWTKVRKTLLIAVISILTIVVCFAGYSVISLYSSLRSINPNADATKSALNLQGRVNILVVGVDSRATNDPGRADSIMLIGLDPVSRTMSVMSIPRDSRVNIPGHGYDKINATVNSDYFSDGGIELLEKTVEAMIPGIKVNYYAKADFAGFEKVIDALGGVTINVEKAMYYKAADTLINLKPGVQHMDGKTALEYARFRHDAIGDFGSSNGEELGRVVRQKALLKAIVAQTTSLRNVWKLPTVIRAVENAVVTDLLPNDMLRIALAFKNTTDKEVTTIPFPGVPGTIGGTSYVIPDLDALQSKIAPQFSPLVPSN</sequence>
<feature type="transmembrane region" description="Helical" evidence="2">
    <location>
        <begin position="21"/>
        <end position="44"/>
    </location>
</feature>
<organism evidence="4 5">
    <name type="scientific">Candidatus Cryosericum terrychapinii</name>
    <dbReference type="NCBI Taxonomy" id="2290919"/>
    <lineage>
        <taxon>Bacteria</taxon>
        <taxon>Pseudomonadati</taxon>
        <taxon>Caldisericota/Cryosericota group</taxon>
        <taxon>Candidatus Cryosericota</taxon>
        <taxon>Candidatus Cryosericia</taxon>
        <taxon>Candidatus Cryosericales</taxon>
        <taxon>Candidatus Cryosericaceae</taxon>
        <taxon>Candidatus Cryosericum</taxon>
    </lineage>
</organism>
<reference evidence="4 5" key="1">
    <citation type="submission" date="2018-09" db="EMBL/GenBank/DDBJ databases">
        <title>Discovery and Ecogenomic Context for Candidatus Cryosericales, a Global Caldiserica Order Active in Thawing Permafrost.</title>
        <authorList>
            <person name="Martinez M.A."/>
            <person name="Woodcroft B.J."/>
            <person name="Ignacio Espinoza J.C."/>
            <person name="Zayed A."/>
            <person name="Singleton C.M."/>
            <person name="Boyd J."/>
            <person name="Li Y.-F."/>
            <person name="Purvine S."/>
            <person name="Maughan H."/>
            <person name="Hodgkins S.B."/>
            <person name="Anderson D."/>
            <person name="Sederholm M."/>
            <person name="Temperton B."/>
            <person name="Saleska S.R."/>
            <person name="Tyson G.W."/>
            <person name="Rich V.I."/>
        </authorList>
    </citation>
    <scope>NUCLEOTIDE SEQUENCE [LARGE SCALE GENOMIC DNA]</scope>
    <source>
        <strain evidence="4 5">SMC7</strain>
    </source>
</reference>
<dbReference type="RefSeq" id="WP_119088982.1">
    <property type="nucleotide sequence ID" value="NZ_QXIS01000020.1"/>
</dbReference>
<protein>
    <submittedName>
        <fullName evidence="4">LytR family transcriptional regulator</fullName>
    </submittedName>
</protein>
<evidence type="ECO:0000256" key="2">
    <source>
        <dbReference type="SAM" id="Phobius"/>
    </source>
</evidence>
<dbReference type="InterPro" id="IPR050922">
    <property type="entry name" value="LytR/CpsA/Psr_CW_biosynth"/>
</dbReference>
<dbReference type="PANTHER" id="PTHR33392">
    <property type="entry name" value="POLYISOPRENYL-TEICHOIC ACID--PEPTIDOGLYCAN TEICHOIC ACID TRANSFERASE TAGU"/>
    <property type="match status" value="1"/>
</dbReference>
<dbReference type="PANTHER" id="PTHR33392:SF6">
    <property type="entry name" value="POLYISOPRENYL-TEICHOIC ACID--PEPTIDOGLYCAN TEICHOIC ACID TRANSFERASE TAGU"/>
    <property type="match status" value="1"/>
</dbReference>
<dbReference type="NCBIfam" id="TIGR00350">
    <property type="entry name" value="lytR_cpsA_psr"/>
    <property type="match status" value="1"/>
</dbReference>
<keyword evidence="2" id="KW-1133">Transmembrane helix</keyword>
<dbReference type="OrthoDB" id="9782542at2"/>
<comment type="similarity">
    <text evidence="1">Belongs to the LytR/CpsA/Psr (LCP) family.</text>
</comment>
<keyword evidence="2" id="KW-0472">Membrane</keyword>
<evidence type="ECO:0000313" key="4">
    <source>
        <dbReference type="EMBL" id="RIE06206.1"/>
    </source>
</evidence>
<dbReference type="Gene3D" id="3.40.630.190">
    <property type="entry name" value="LCP protein"/>
    <property type="match status" value="1"/>
</dbReference>
<dbReference type="InterPro" id="IPR004474">
    <property type="entry name" value="LytR_CpsA_psr"/>
</dbReference>
<evidence type="ECO:0000313" key="5">
    <source>
        <dbReference type="Proteomes" id="UP000266328"/>
    </source>
</evidence>
<keyword evidence="2" id="KW-0812">Transmembrane</keyword>
<dbReference type="EMBL" id="QXIS01000020">
    <property type="protein sequence ID" value="RIE06206.1"/>
    <property type="molecule type" value="Genomic_DNA"/>
</dbReference>
<evidence type="ECO:0000259" key="3">
    <source>
        <dbReference type="Pfam" id="PF03816"/>
    </source>
</evidence>
<proteinExistence type="inferred from homology"/>
<dbReference type="Pfam" id="PF03816">
    <property type="entry name" value="LytR_cpsA_psr"/>
    <property type="match status" value="1"/>
</dbReference>
<evidence type="ECO:0000256" key="1">
    <source>
        <dbReference type="ARBA" id="ARBA00006068"/>
    </source>
</evidence>
<accession>A0A398CS05</accession>
<feature type="domain" description="Cell envelope-related transcriptional attenuator" evidence="3">
    <location>
        <begin position="84"/>
        <end position="242"/>
    </location>
</feature>
<dbReference type="AlphaFoldDB" id="A0A398CS05"/>
<keyword evidence="5" id="KW-1185">Reference proteome</keyword>